<dbReference type="InterPro" id="IPR030395">
    <property type="entry name" value="GP_PDE_dom"/>
</dbReference>
<evidence type="ECO:0000259" key="1">
    <source>
        <dbReference type="PROSITE" id="PS51704"/>
    </source>
</evidence>
<keyword evidence="3" id="KW-1185">Reference proteome</keyword>
<reference evidence="2 3" key="1">
    <citation type="submission" date="2014-12" db="EMBL/GenBank/DDBJ databases">
        <title>Genomes of Geoalkalibacter ferrihydriticus and Geoalkalibacter subterraneus, two haloalkaliphilic metal-reducing members of the Geobacteraceae.</title>
        <authorList>
            <person name="Badalamenti J.P."/>
            <person name="Torres C.I."/>
            <person name="Krajmalnik-Brown R."/>
            <person name="Bond D.R."/>
        </authorList>
    </citation>
    <scope>NUCLEOTIDE SEQUENCE [LARGE SCALE GENOMIC DNA]</scope>
    <source>
        <strain evidence="2 3">DSM 17813</strain>
    </source>
</reference>
<protein>
    <recommendedName>
        <fullName evidence="1">GP-PDE domain-containing protein</fullName>
    </recommendedName>
</protein>
<dbReference type="PROSITE" id="PS51704">
    <property type="entry name" value="GP_PDE"/>
    <property type="match status" value="1"/>
</dbReference>
<dbReference type="CDD" id="cd08561">
    <property type="entry name" value="GDPD_cytoplasmic_ScUgpQ2_like"/>
    <property type="match status" value="1"/>
</dbReference>
<comment type="caution">
    <text evidence="2">The sequence shown here is derived from an EMBL/GenBank/DDBJ whole genome shotgun (WGS) entry which is preliminary data.</text>
</comment>
<sequence length="276" mass="30121">MLRRNSMPSAYLSLPRPRLFGHRGSSAAFPENTLPAFQASVDAGLPYLELDVWASYDGAVVVHHDPTPARTCGIDVAISSLPLDELLCLDAGFSYSTADGGNFPFRGRGVRIPTLEEVLLAFPDTRVNIEIKQASPPIEGLVVETVRRCKAQERVLIASEHDEVLARLRPLCPEIPTNFGFLETTAFFNWARGGCSGRYQPPGQALQIPPHWQRQKLVTVESLAAAHLAGVEVHVWTINDPNEMRALLALGVDGLMSDYPDLLAKIAMGNNSSSHS</sequence>
<dbReference type="GO" id="GO:0008081">
    <property type="term" value="F:phosphoric diester hydrolase activity"/>
    <property type="evidence" value="ECO:0007669"/>
    <property type="project" value="InterPro"/>
</dbReference>
<dbReference type="GO" id="GO:0006629">
    <property type="term" value="P:lipid metabolic process"/>
    <property type="evidence" value="ECO:0007669"/>
    <property type="project" value="InterPro"/>
</dbReference>
<name>A0A0C2DQU2_9BACT</name>
<dbReference type="SUPFAM" id="SSF51695">
    <property type="entry name" value="PLC-like phosphodiesterases"/>
    <property type="match status" value="1"/>
</dbReference>
<feature type="domain" description="GP-PDE" evidence="1">
    <location>
        <begin position="17"/>
        <end position="267"/>
    </location>
</feature>
<dbReference type="Pfam" id="PF03009">
    <property type="entry name" value="GDPD"/>
    <property type="match status" value="1"/>
</dbReference>
<organism evidence="2 3">
    <name type="scientific">Geoalkalibacter ferrihydriticus DSM 17813</name>
    <dbReference type="NCBI Taxonomy" id="1121915"/>
    <lineage>
        <taxon>Bacteria</taxon>
        <taxon>Pseudomonadati</taxon>
        <taxon>Thermodesulfobacteriota</taxon>
        <taxon>Desulfuromonadia</taxon>
        <taxon>Desulfuromonadales</taxon>
        <taxon>Geoalkalibacteraceae</taxon>
        <taxon>Geoalkalibacter</taxon>
    </lineage>
</organism>
<accession>A0A0C2DQU2</accession>
<dbReference type="AlphaFoldDB" id="A0A0C2DQU2"/>
<dbReference type="Proteomes" id="UP000035068">
    <property type="component" value="Unassembled WGS sequence"/>
</dbReference>
<dbReference type="PANTHER" id="PTHR46211">
    <property type="entry name" value="GLYCEROPHOSPHORYL DIESTER PHOSPHODIESTERASE"/>
    <property type="match status" value="1"/>
</dbReference>
<dbReference type="EMBL" id="JWJD01000007">
    <property type="protein sequence ID" value="KIH75799.1"/>
    <property type="molecule type" value="Genomic_DNA"/>
</dbReference>
<evidence type="ECO:0000313" key="3">
    <source>
        <dbReference type="Proteomes" id="UP000035068"/>
    </source>
</evidence>
<dbReference type="PANTHER" id="PTHR46211:SF14">
    <property type="entry name" value="GLYCEROPHOSPHODIESTER PHOSPHODIESTERASE"/>
    <property type="match status" value="1"/>
</dbReference>
<proteinExistence type="predicted"/>
<dbReference type="PROSITE" id="PS50007">
    <property type="entry name" value="PIPLC_X_DOMAIN"/>
    <property type="match status" value="1"/>
</dbReference>
<gene>
    <name evidence="2" type="ORF">GFER_14485</name>
</gene>
<dbReference type="InterPro" id="IPR017946">
    <property type="entry name" value="PLC-like_Pdiesterase_TIM-brl"/>
</dbReference>
<dbReference type="Gene3D" id="3.20.20.190">
    <property type="entry name" value="Phosphatidylinositol (PI) phosphodiesterase"/>
    <property type="match status" value="1"/>
</dbReference>
<evidence type="ECO:0000313" key="2">
    <source>
        <dbReference type="EMBL" id="KIH75799.1"/>
    </source>
</evidence>